<proteinExistence type="predicted"/>
<feature type="domain" description="SF3 helicase" evidence="4">
    <location>
        <begin position="155"/>
        <end position="314"/>
    </location>
</feature>
<organism evidence="5 6">
    <name type="scientific">Streptomyces polyrhachis</name>
    <dbReference type="NCBI Taxonomy" id="1282885"/>
    <lineage>
        <taxon>Bacteria</taxon>
        <taxon>Bacillati</taxon>
        <taxon>Actinomycetota</taxon>
        <taxon>Actinomycetes</taxon>
        <taxon>Kitasatosporales</taxon>
        <taxon>Streptomycetaceae</taxon>
        <taxon>Streptomyces</taxon>
    </lineage>
</organism>
<protein>
    <submittedName>
        <fullName evidence="5">Phage/plasmid primase, P4 family</fullName>
    </submittedName>
</protein>
<dbReference type="Gene3D" id="3.40.50.300">
    <property type="entry name" value="P-loop containing nucleotide triphosphate hydrolases"/>
    <property type="match status" value="1"/>
</dbReference>
<dbReference type="Pfam" id="PF08706">
    <property type="entry name" value="D5_N"/>
    <property type="match status" value="1"/>
</dbReference>
<evidence type="ECO:0000256" key="2">
    <source>
        <dbReference type="ARBA" id="ARBA00022801"/>
    </source>
</evidence>
<dbReference type="Pfam" id="PF19263">
    <property type="entry name" value="DUF5906"/>
    <property type="match status" value="1"/>
</dbReference>
<dbReference type="EMBL" id="JBHSZO010000037">
    <property type="protein sequence ID" value="MFC7220573.1"/>
    <property type="molecule type" value="Genomic_DNA"/>
</dbReference>
<sequence length="447" mass="49537">MADDDLAIHALESRFNGALAFNRARGWHFFPEGAHHWQSDAEGDDITATTQTMLRDLRRVERDQKRSQYLGSKQRRDNVVDMLKGLSDVRYSGEWDADPWLLAAPNGVIDLRTGKLSGGTPEQRITKAVSVPYDPDARAPRWEQFLTEVFAHDPELPAYVQRLLGYGVTGSTREQCFAVLYGSGSNGKSTLLTTLRELLGAHATTVPFDMFTTSGKTRGGPDAEMLVGTRLALASETNRSAVLDSAAIKNATGGEEITVNPKYRKPYAFKPQALILLASNYKPVVKEQDNGTWRRVKLIPFLQSFQGDRKDPHLEETLRAEMPGILAWLVRGAVDWYADGLHDPASVKAAVEAYKDESDTLAGFFPGVLAEDPQGRITGSELWNAYTAWAEEEGMDAFRTKRALTSALRERCRTMQTFNSGGKRGFTGVRLSEQTDWANTPALFCAP</sequence>
<accession>A0ABW2GIN3</accession>
<keyword evidence="6" id="KW-1185">Reference proteome</keyword>
<evidence type="ECO:0000313" key="6">
    <source>
        <dbReference type="Proteomes" id="UP001596413"/>
    </source>
</evidence>
<evidence type="ECO:0000256" key="3">
    <source>
        <dbReference type="ARBA" id="ARBA00022840"/>
    </source>
</evidence>
<dbReference type="InterPro" id="IPR027417">
    <property type="entry name" value="P-loop_NTPase"/>
</dbReference>
<dbReference type="InterPro" id="IPR014818">
    <property type="entry name" value="Phage/plasmid_primase_P4_C"/>
</dbReference>
<comment type="caution">
    <text evidence="5">The sequence shown here is derived from an EMBL/GenBank/DDBJ whole genome shotgun (WGS) entry which is preliminary data.</text>
</comment>
<keyword evidence="3" id="KW-0067">ATP-binding</keyword>
<dbReference type="PANTHER" id="PTHR35372:SF2">
    <property type="entry name" value="SF3 HELICASE DOMAIN-CONTAINING PROTEIN"/>
    <property type="match status" value="1"/>
</dbReference>
<dbReference type="InterPro" id="IPR014015">
    <property type="entry name" value="Helicase_SF3_DNA-vir"/>
</dbReference>
<dbReference type="PROSITE" id="PS51206">
    <property type="entry name" value="SF3_HELICASE_1"/>
    <property type="match status" value="1"/>
</dbReference>
<dbReference type="SUPFAM" id="SSF52540">
    <property type="entry name" value="P-loop containing nucleoside triphosphate hydrolases"/>
    <property type="match status" value="1"/>
</dbReference>
<dbReference type="PANTHER" id="PTHR35372">
    <property type="entry name" value="ATP BINDING PROTEIN-RELATED"/>
    <property type="match status" value="1"/>
</dbReference>
<evidence type="ECO:0000259" key="4">
    <source>
        <dbReference type="PROSITE" id="PS51206"/>
    </source>
</evidence>
<keyword evidence="2" id="KW-0378">Hydrolase</keyword>
<gene>
    <name evidence="5" type="ORF">ACFQLX_20770</name>
</gene>
<name>A0ABW2GIN3_9ACTN</name>
<dbReference type="RefSeq" id="WP_386417337.1">
    <property type="nucleotide sequence ID" value="NZ_JBHSZO010000037.1"/>
</dbReference>
<evidence type="ECO:0000256" key="1">
    <source>
        <dbReference type="ARBA" id="ARBA00022741"/>
    </source>
</evidence>
<dbReference type="InterPro" id="IPR045455">
    <property type="entry name" value="NrS-1_pol-like_helicase"/>
</dbReference>
<reference evidence="6" key="1">
    <citation type="journal article" date="2019" name="Int. J. Syst. Evol. Microbiol.">
        <title>The Global Catalogue of Microorganisms (GCM) 10K type strain sequencing project: providing services to taxonomists for standard genome sequencing and annotation.</title>
        <authorList>
            <consortium name="The Broad Institute Genomics Platform"/>
            <consortium name="The Broad Institute Genome Sequencing Center for Infectious Disease"/>
            <person name="Wu L."/>
            <person name="Ma J."/>
        </authorList>
    </citation>
    <scope>NUCLEOTIDE SEQUENCE [LARGE SCALE GENOMIC DNA]</scope>
    <source>
        <strain evidence="6">CGMCC 1.13681</strain>
    </source>
</reference>
<dbReference type="NCBIfam" id="TIGR01613">
    <property type="entry name" value="primase_Cterm"/>
    <property type="match status" value="1"/>
</dbReference>
<dbReference type="InterPro" id="IPR051620">
    <property type="entry name" value="ORF904-like_C"/>
</dbReference>
<evidence type="ECO:0000313" key="5">
    <source>
        <dbReference type="EMBL" id="MFC7220573.1"/>
    </source>
</evidence>
<dbReference type="Proteomes" id="UP001596413">
    <property type="component" value="Unassembled WGS sequence"/>
</dbReference>
<dbReference type="SMART" id="SM00885">
    <property type="entry name" value="D5_N"/>
    <property type="match status" value="1"/>
</dbReference>
<keyword evidence="1" id="KW-0547">Nucleotide-binding</keyword>
<dbReference type="InterPro" id="IPR006500">
    <property type="entry name" value="Helicase_put_C_phage/plasmid"/>
</dbReference>